<proteinExistence type="predicted"/>
<keyword evidence="6" id="KW-1185">Reference proteome</keyword>
<gene>
    <name evidence="5" type="ORF">RB614_18840</name>
</gene>
<dbReference type="EMBL" id="JAVHUY010000016">
    <property type="protein sequence ID" value="MDQ7906576.1"/>
    <property type="molecule type" value="Genomic_DNA"/>
</dbReference>
<reference evidence="5 6" key="1">
    <citation type="submission" date="2023-08" db="EMBL/GenBank/DDBJ databases">
        <title>Phytohabitans sansha sp. nov., isolated from marine sediment.</title>
        <authorList>
            <person name="Zhao Y."/>
            <person name="Yi K."/>
        </authorList>
    </citation>
    <scope>NUCLEOTIDE SEQUENCE [LARGE SCALE GENOMIC DNA]</scope>
    <source>
        <strain evidence="5 6">ZYX-F-186</strain>
    </source>
</reference>
<dbReference type="InterPro" id="IPR012533">
    <property type="entry name" value="YcnI-copper_dom"/>
</dbReference>
<evidence type="ECO:0000313" key="5">
    <source>
        <dbReference type="EMBL" id="MDQ7906576.1"/>
    </source>
</evidence>
<dbReference type="Gene3D" id="2.60.40.2230">
    <property type="entry name" value="Uncharacterised protein YcnI-like PF07987, DUF1775"/>
    <property type="match status" value="1"/>
</dbReference>
<feature type="chain" id="PRO_5045803084" evidence="3">
    <location>
        <begin position="34"/>
        <end position="260"/>
    </location>
</feature>
<feature type="domain" description="YncI copper-binding" evidence="4">
    <location>
        <begin position="35"/>
        <end position="176"/>
    </location>
</feature>
<keyword evidence="2" id="KW-0812">Transmembrane</keyword>
<evidence type="ECO:0000259" key="4">
    <source>
        <dbReference type="Pfam" id="PF07987"/>
    </source>
</evidence>
<dbReference type="Pfam" id="PF07987">
    <property type="entry name" value="DUF1775"/>
    <property type="match status" value="1"/>
</dbReference>
<evidence type="ECO:0000256" key="2">
    <source>
        <dbReference type="SAM" id="Phobius"/>
    </source>
</evidence>
<feature type="signal peptide" evidence="3">
    <location>
        <begin position="1"/>
        <end position="33"/>
    </location>
</feature>
<feature type="transmembrane region" description="Helical" evidence="2">
    <location>
        <begin position="213"/>
        <end position="235"/>
    </location>
</feature>
<evidence type="ECO:0000256" key="1">
    <source>
        <dbReference type="SAM" id="MobiDB-lite"/>
    </source>
</evidence>
<dbReference type="InterPro" id="IPR038507">
    <property type="entry name" value="YcnI-like_sf"/>
</dbReference>
<keyword evidence="2" id="KW-0472">Membrane</keyword>
<feature type="compositionally biased region" description="Basic and acidic residues" evidence="1">
    <location>
        <begin position="250"/>
        <end position="260"/>
    </location>
</feature>
<feature type="region of interest" description="Disordered" evidence="1">
    <location>
        <begin position="184"/>
        <end position="208"/>
    </location>
</feature>
<protein>
    <submittedName>
        <fullName evidence="5">DUF1775 domain-containing protein</fullName>
    </submittedName>
</protein>
<feature type="compositionally biased region" description="Gly residues" evidence="1">
    <location>
        <begin position="184"/>
        <end position="193"/>
    </location>
</feature>
<evidence type="ECO:0000313" key="6">
    <source>
        <dbReference type="Proteomes" id="UP001230908"/>
    </source>
</evidence>
<feature type="compositionally biased region" description="Low complexity" evidence="1">
    <location>
        <begin position="194"/>
        <end position="207"/>
    </location>
</feature>
<feature type="region of interest" description="Disordered" evidence="1">
    <location>
        <begin position="239"/>
        <end position="260"/>
    </location>
</feature>
<comment type="caution">
    <text evidence="5">The sequence shown here is derived from an EMBL/GenBank/DDBJ whole genome shotgun (WGS) entry which is preliminary data.</text>
</comment>
<keyword evidence="3" id="KW-0732">Signal</keyword>
<organism evidence="5 6">
    <name type="scientific">Phytohabitans maris</name>
    <dbReference type="NCBI Taxonomy" id="3071409"/>
    <lineage>
        <taxon>Bacteria</taxon>
        <taxon>Bacillati</taxon>
        <taxon>Actinomycetota</taxon>
        <taxon>Actinomycetes</taxon>
        <taxon>Micromonosporales</taxon>
        <taxon>Micromonosporaceae</taxon>
    </lineage>
</organism>
<dbReference type="Proteomes" id="UP001230908">
    <property type="component" value="Unassembled WGS sequence"/>
</dbReference>
<keyword evidence="2" id="KW-1133">Transmembrane helix</keyword>
<dbReference type="RefSeq" id="WP_308713846.1">
    <property type="nucleotide sequence ID" value="NZ_JAVHUY010000016.1"/>
</dbReference>
<evidence type="ECO:0000256" key="3">
    <source>
        <dbReference type="SAM" id="SignalP"/>
    </source>
</evidence>
<accession>A0ABU0ZJ71</accession>
<sequence>MGEPSMFRNRRTAVVALGAAVFGALALASPASADVTANPSEATRGDGAKVTFRLTEDRPGAHTTKVQVIAPVDNPIGEIYPMSQNDWAPATETRTLDQAVAGLHGMPVTETTASITWSRVDPAPKSAAPIELIVSMGPMPTEGDELSFAVVQTYSDGTVVRWADPAGGAHPAVVVKLVGQAVPGGNGHHGGGQQQAAPPAASAQTPAEGSGSYGILAAGLLAGLGLGVVGGWLILRSRRSTTPAETAEAPVREKVGATSQ</sequence>
<name>A0ABU0ZJ71_9ACTN</name>